<protein>
    <recommendedName>
        <fullName evidence="4">DP-EP family protein</fullName>
    </recommendedName>
</protein>
<dbReference type="Gene3D" id="2.60.40.420">
    <property type="entry name" value="Cupredoxins - blue copper proteins"/>
    <property type="match status" value="1"/>
</dbReference>
<evidence type="ECO:0000313" key="2">
    <source>
        <dbReference type="EMBL" id="MYN18517.1"/>
    </source>
</evidence>
<name>A0A845HJH7_9BURK</name>
<dbReference type="Proteomes" id="UP000484875">
    <property type="component" value="Unassembled WGS sequence"/>
</dbReference>
<organism evidence="2 3">
    <name type="scientific">Duganella vulcania</name>
    <dbReference type="NCBI Taxonomy" id="2692166"/>
    <lineage>
        <taxon>Bacteria</taxon>
        <taxon>Pseudomonadati</taxon>
        <taxon>Pseudomonadota</taxon>
        <taxon>Betaproteobacteria</taxon>
        <taxon>Burkholderiales</taxon>
        <taxon>Oxalobacteraceae</taxon>
        <taxon>Telluria group</taxon>
        <taxon>Duganella</taxon>
    </lineage>
</organism>
<dbReference type="AlphaFoldDB" id="A0A845HJH7"/>
<reference evidence="2 3" key="1">
    <citation type="submission" date="2019-12" db="EMBL/GenBank/DDBJ databases">
        <title>Novel species isolated from a subtropical stream in China.</title>
        <authorList>
            <person name="Lu H."/>
        </authorList>
    </citation>
    <scope>NUCLEOTIDE SEQUENCE [LARGE SCALE GENOMIC DNA]</scope>
    <source>
        <strain evidence="2 3">FT107W</strain>
    </source>
</reference>
<evidence type="ECO:0000313" key="3">
    <source>
        <dbReference type="Proteomes" id="UP000484875"/>
    </source>
</evidence>
<comment type="subcellular location">
    <subcellularLocation>
        <location evidence="1">Periplasm</location>
    </subcellularLocation>
</comment>
<accession>A0A845HJH7</accession>
<dbReference type="EMBL" id="WWCV01000031">
    <property type="protein sequence ID" value="MYN18517.1"/>
    <property type="molecule type" value="Genomic_DNA"/>
</dbReference>
<evidence type="ECO:0000256" key="1">
    <source>
        <dbReference type="ARBA" id="ARBA00004418"/>
    </source>
</evidence>
<proteinExistence type="predicted"/>
<dbReference type="GO" id="GO:0042597">
    <property type="term" value="C:periplasmic space"/>
    <property type="evidence" value="ECO:0007669"/>
    <property type="project" value="UniProtKB-SubCell"/>
</dbReference>
<evidence type="ECO:0008006" key="4">
    <source>
        <dbReference type="Google" id="ProtNLM"/>
    </source>
</evidence>
<sequence>MSKFIACTPFINILVKVRPGINPGTYKVETMPAVLRVSQPDTIINYQIFDTGGQNIVFTGMTVIPTENDQLSTAVVSVSGKQLTFSDANTAKMTLNITLNFQDDDGVQFMHDPQVENEPD</sequence>
<keyword evidence="3" id="KW-1185">Reference proteome</keyword>
<gene>
    <name evidence="2" type="ORF">GTP81_17345</name>
</gene>
<comment type="caution">
    <text evidence="2">The sequence shown here is derived from an EMBL/GenBank/DDBJ whole genome shotgun (WGS) entry which is preliminary data.</text>
</comment>
<dbReference type="RefSeq" id="WP_161091067.1">
    <property type="nucleotide sequence ID" value="NZ_WWCV01000031.1"/>
</dbReference>
<dbReference type="InterPro" id="IPR008972">
    <property type="entry name" value="Cupredoxin"/>
</dbReference>